<feature type="binding site" evidence="3">
    <location>
        <position position="363"/>
    </location>
    <ligand>
        <name>Zn(2+)</name>
        <dbReference type="ChEBI" id="CHEBI:29105"/>
        <label>2</label>
    </ligand>
</feature>
<dbReference type="CDD" id="cd16012">
    <property type="entry name" value="ALP"/>
    <property type="match status" value="1"/>
</dbReference>
<dbReference type="PANTHER" id="PTHR11596:SF5">
    <property type="entry name" value="ALKALINE PHOSPHATASE"/>
    <property type="match status" value="1"/>
</dbReference>
<feature type="binding site" evidence="3">
    <location>
        <position position="321"/>
    </location>
    <ligand>
        <name>Zn(2+)</name>
        <dbReference type="ChEBI" id="CHEBI:29105"/>
        <label>2</label>
    </ligand>
</feature>
<feature type="binding site" evidence="3">
    <location>
        <position position="164"/>
    </location>
    <ligand>
        <name>Mg(2+)</name>
        <dbReference type="ChEBI" id="CHEBI:18420"/>
    </ligand>
</feature>
<keyword evidence="3" id="KW-0460">Magnesium</keyword>
<dbReference type="InterPro" id="IPR001952">
    <property type="entry name" value="Alkaline_phosphatase"/>
</dbReference>
<feature type="binding site" evidence="3">
    <location>
        <position position="325"/>
    </location>
    <ligand>
        <name>Zn(2+)</name>
        <dbReference type="ChEBI" id="CHEBI:29105"/>
        <label>2</label>
    </ligand>
</feature>
<feature type="chain" id="PRO_5019223423" evidence="5">
    <location>
        <begin position="31"/>
        <end position="553"/>
    </location>
</feature>
<dbReference type="Proteomes" id="UP000287853">
    <property type="component" value="Unassembled WGS sequence"/>
</dbReference>
<dbReference type="EMBL" id="MTKO01000087">
    <property type="protein sequence ID" value="RWX44853.1"/>
    <property type="molecule type" value="Genomic_DNA"/>
</dbReference>
<accession>A0A444IVH2</accession>
<evidence type="ECO:0000256" key="3">
    <source>
        <dbReference type="PIRSR" id="PIRSR601952-2"/>
    </source>
</evidence>
<gene>
    <name evidence="6" type="ORF">H206_01285</name>
</gene>
<proteinExistence type="inferred from homology"/>
<dbReference type="EC" id="3.1.3.1" evidence="6"/>
<reference evidence="6 7" key="1">
    <citation type="submission" date="2017-01" db="EMBL/GenBank/DDBJ databases">
        <title>The cable genome- insights into the physiology and evolution of filamentous bacteria capable of sulfide oxidation via long distance electron transfer.</title>
        <authorList>
            <person name="Schreiber L."/>
            <person name="Bjerg J.T."/>
            <person name="Boggild A."/>
            <person name="Van De Vossenberg J."/>
            <person name="Meysman F."/>
            <person name="Nielsen L.P."/>
            <person name="Schramm A."/>
            <person name="Kjeldsen K.U."/>
        </authorList>
    </citation>
    <scope>NUCLEOTIDE SEQUENCE [LARGE SCALE GENOMIC DNA]</scope>
    <source>
        <strain evidence="6">MCF</strain>
    </source>
</reference>
<comment type="cofactor">
    <cofactor evidence="3">
        <name>Zn(2+)</name>
        <dbReference type="ChEBI" id="CHEBI:29105"/>
    </cofactor>
    <text evidence="3">Binds 2 Zn(2+) ions.</text>
</comment>
<feature type="binding site" evidence="3">
    <location>
        <position position="59"/>
    </location>
    <ligand>
        <name>Zn(2+)</name>
        <dbReference type="ChEBI" id="CHEBI:29105"/>
        <label>2</label>
    </ligand>
</feature>
<dbReference type="SUPFAM" id="SSF53649">
    <property type="entry name" value="Alkaline phosphatase-like"/>
    <property type="match status" value="1"/>
</dbReference>
<dbReference type="InterPro" id="IPR042085">
    <property type="entry name" value="Ap_crown"/>
</dbReference>
<keyword evidence="3" id="KW-0862">Zinc</keyword>
<organism evidence="6 7">
    <name type="scientific">Candidatus Electrothrix aarhusensis</name>
    <dbReference type="NCBI Taxonomy" id="1859131"/>
    <lineage>
        <taxon>Bacteria</taxon>
        <taxon>Pseudomonadati</taxon>
        <taxon>Thermodesulfobacteriota</taxon>
        <taxon>Desulfobulbia</taxon>
        <taxon>Desulfobulbales</taxon>
        <taxon>Desulfobulbaceae</taxon>
        <taxon>Candidatus Electrothrix</taxon>
    </lineage>
</organism>
<evidence type="ECO:0000313" key="6">
    <source>
        <dbReference type="EMBL" id="RWX44853.1"/>
    </source>
</evidence>
<dbReference type="SMART" id="SM00098">
    <property type="entry name" value="alkPPc"/>
    <property type="match status" value="1"/>
</dbReference>
<feature type="binding site" evidence="3">
    <location>
        <position position="364"/>
    </location>
    <ligand>
        <name>Zn(2+)</name>
        <dbReference type="ChEBI" id="CHEBI:29105"/>
        <label>2</label>
    </ligand>
</feature>
<evidence type="ECO:0000256" key="4">
    <source>
        <dbReference type="RuleBase" id="RU003946"/>
    </source>
</evidence>
<keyword evidence="3" id="KW-0479">Metal-binding</keyword>
<dbReference type="PRINTS" id="PR00113">
    <property type="entry name" value="ALKPHPHTASE"/>
</dbReference>
<evidence type="ECO:0000313" key="7">
    <source>
        <dbReference type="Proteomes" id="UP000287853"/>
    </source>
</evidence>
<name>A0A444IVH2_9BACT</name>
<keyword evidence="6" id="KW-0378">Hydrolase</keyword>
<feature type="binding site" evidence="3">
    <location>
        <position position="316"/>
    </location>
    <ligand>
        <name>Mg(2+)</name>
        <dbReference type="ChEBI" id="CHEBI:18420"/>
    </ligand>
</feature>
<keyword evidence="7" id="KW-1185">Reference proteome</keyword>
<feature type="binding site" evidence="3">
    <location>
        <position position="516"/>
    </location>
    <ligand>
        <name>Zn(2+)</name>
        <dbReference type="ChEBI" id="CHEBI:29105"/>
        <label>2</label>
    </ligand>
</feature>
<comment type="caution">
    <text evidence="6">The sequence shown here is derived from an EMBL/GenBank/DDBJ whole genome shotgun (WGS) entry which is preliminary data.</text>
</comment>
<feature type="binding site" evidence="3">
    <location>
        <position position="59"/>
    </location>
    <ligand>
        <name>Mg(2+)</name>
        <dbReference type="ChEBI" id="CHEBI:18420"/>
    </ligand>
</feature>
<dbReference type="Gene3D" id="1.10.1200.140">
    <property type="entry name" value="Alkaline phosphatase, crown domain"/>
    <property type="match status" value="1"/>
</dbReference>
<feature type="active site" description="Phosphoserine intermediate" evidence="2">
    <location>
        <position position="113"/>
    </location>
</feature>
<evidence type="ECO:0000256" key="2">
    <source>
        <dbReference type="PIRSR" id="PIRSR601952-1"/>
    </source>
</evidence>
<evidence type="ECO:0000256" key="5">
    <source>
        <dbReference type="SAM" id="SignalP"/>
    </source>
</evidence>
<dbReference type="InterPro" id="IPR017850">
    <property type="entry name" value="Alkaline_phosphatase_core_sf"/>
</dbReference>
<comment type="similarity">
    <text evidence="4">Belongs to the alkaline phosphatase family.</text>
</comment>
<feature type="binding site" evidence="3">
    <location>
        <position position="166"/>
    </location>
    <ligand>
        <name>Mg(2+)</name>
        <dbReference type="ChEBI" id="CHEBI:18420"/>
    </ligand>
</feature>
<evidence type="ECO:0000256" key="1">
    <source>
        <dbReference type="ARBA" id="ARBA00022553"/>
    </source>
</evidence>
<dbReference type="Pfam" id="PF00245">
    <property type="entry name" value="Alk_phosphatase"/>
    <property type="match status" value="1"/>
</dbReference>
<keyword evidence="1" id="KW-0597">Phosphoprotein</keyword>
<protein>
    <submittedName>
        <fullName evidence="6">Alkaline phosphatase</fullName>
        <ecNumber evidence="6">3.1.3.1</ecNumber>
    </submittedName>
</protein>
<dbReference type="GO" id="GO:0046872">
    <property type="term" value="F:metal ion binding"/>
    <property type="evidence" value="ECO:0007669"/>
    <property type="project" value="UniProtKB-KW"/>
</dbReference>
<feature type="signal peptide" evidence="5">
    <location>
        <begin position="1"/>
        <end position="30"/>
    </location>
</feature>
<comment type="cofactor">
    <cofactor evidence="3">
        <name>Mg(2+)</name>
        <dbReference type="ChEBI" id="CHEBI:18420"/>
    </cofactor>
    <text evidence="3">Binds 1 Mg(2+) ion.</text>
</comment>
<sequence>MIICYNSLKNMRKKNHAFLFIFLISSLTVAGCSPLQPKGQKAKPERGSKVKNVIMVIGDGMGPQQLGLLLAYAKQAPHSVIKNGTTAFDRMMQEGAVMGLSMTHAANVLVTGSAASGTQLASGTAAGLKMIGSDKDGNPTVTILEQAEKLGKSTGLISDTRLTHATPAAFAAHQPHRSLENAIAVDMLNSGADVMLSGGLNNWIPQEANDSNSAVHNELIQITDGAVKITSKRKDSRNLLLEAKKKGYTLAFTKEQMTKANGNVLGLFASSGMDNGIKATRTKNAAQRTMPTLKEMTAKGIELLAKNEKGFFLMIEAGQIDWASHGNDTGTLLHELLKLNETLEYVLDWAADRDDTLLVVTADHETGGFGFSYSANDLPEPVDLPGKLFKERKYQPGLNFGNPEVLDRLYRQTLSYGEIFGQFDKLPQKEQTPAKLAELVRRNTAFQITEKQAARILETEENPYYVQGHKKLGLKTVPKIDVNAAFFVPNKNGARQNLLAIEVATQQQVVWATGTHTATPVLVFAKGPGKDAFGQVMHHTELGQYAINALMNK</sequence>
<keyword evidence="5" id="KW-0732">Signal</keyword>
<dbReference type="PANTHER" id="PTHR11596">
    <property type="entry name" value="ALKALINE PHOSPHATASE"/>
    <property type="match status" value="1"/>
</dbReference>
<dbReference type="GO" id="GO:0004035">
    <property type="term" value="F:alkaline phosphatase activity"/>
    <property type="evidence" value="ECO:0007669"/>
    <property type="project" value="UniProtKB-EC"/>
</dbReference>
<dbReference type="AlphaFoldDB" id="A0A444IVH2"/>
<dbReference type="Gene3D" id="3.40.720.10">
    <property type="entry name" value="Alkaline Phosphatase, subunit A"/>
    <property type="match status" value="1"/>
</dbReference>